<protein>
    <submittedName>
        <fullName evidence="2">Uncharacterized protein</fullName>
    </submittedName>
</protein>
<evidence type="ECO:0000313" key="2">
    <source>
        <dbReference type="EMBL" id="KAF2226070.1"/>
    </source>
</evidence>
<evidence type="ECO:0000256" key="1">
    <source>
        <dbReference type="SAM" id="Phobius"/>
    </source>
</evidence>
<feature type="transmembrane region" description="Helical" evidence="1">
    <location>
        <begin position="118"/>
        <end position="140"/>
    </location>
</feature>
<feature type="transmembrane region" description="Helical" evidence="1">
    <location>
        <begin position="146"/>
        <end position="164"/>
    </location>
</feature>
<sequence>MTLMLAIGLIDRCLSRRHLARETHFESTIQRHAPRYAPYPVPPSHRALHLCLCRVSSISLHMNGANSLLLVSALIAISAVKVTGRLALSDAVVVTGWLTLSAAVKVAPVGTRSDGDSLTVITLFVGGVRVMVVLSFVVLACMAGEGGVVVILIFFIEVMTALGGRHFGVTMSRPVVSTSGGHLTRRSEAITTSLDADAARVGVHAVADGIGDAGGGDGETRDNFGGQAVENILLPGSDLRVRVLAGFVDGGHDAIQLTVESLHVRMKQVDRADGLIRRKHMGNGDTWEIIT</sequence>
<accession>A0A6A6GKN4</accession>
<keyword evidence="1" id="KW-1133">Transmembrane helix</keyword>
<name>A0A6A6GKN4_9PEZI</name>
<dbReference type="Proteomes" id="UP000799538">
    <property type="component" value="Unassembled WGS sequence"/>
</dbReference>
<gene>
    <name evidence="2" type="ORF">BDZ85DRAFT_75198</name>
</gene>
<evidence type="ECO:0000313" key="3">
    <source>
        <dbReference type="Proteomes" id="UP000799538"/>
    </source>
</evidence>
<feature type="transmembrane region" description="Helical" evidence="1">
    <location>
        <begin position="64"/>
        <end position="80"/>
    </location>
</feature>
<dbReference type="AlphaFoldDB" id="A0A6A6GKN4"/>
<reference evidence="3" key="1">
    <citation type="journal article" date="2020" name="Stud. Mycol.">
        <title>101 Dothideomycetes genomes: A test case for predicting lifestyles and emergence of pathogens.</title>
        <authorList>
            <person name="Haridas S."/>
            <person name="Albert R."/>
            <person name="Binder M."/>
            <person name="Bloem J."/>
            <person name="LaButti K."/>
            <person name="Salamov A."/>
            <person name="Andreopoulos B."/>
            <person name="Baker S."/>
            <person name="Barry K."/>
            <person name="Bills G."/>
            <person name="Bluhm B."/>
            <person name="Cannon C."/>
            <person name="Castanera R."/>
            <person name="Culley D."/>
            <person name="Daum C."/>
            <person name="Ezra D."/>
            <person name="Gonzalez J."/>
            <person name="Henrissat B."/>
            <person name="Kuo A."/>
            <person name="Liang C."/>
            <person name="Lipzen A."/>
            <person name="Lutzoni F."/>
            <person name="Magnuson J."/>
            <person name="Mondo S."/>
            <person name="Nolan M."/>
            <person name="Ohm R."/>
            <person name="Pangilinan J."/>
            <person name="Park H.-J."/>
            <person name="Ramirez L."/>
            <person name="Alfaro M."/>
            <person name="Sun H."/>
            <person name="Tritt A."/>
            <person name="Yoshinaga Y."/>
            <person name="Zwiers L.-H."/>
            <person name="Turgeon B."/>
            <person name="Goodwin S."/>
            <person name="Spatafora J."/>
            <person name="Crous P."/>
            <person name="Grigoriev I."/>
        </authorList>
    </citation>
    <scope>NUCLEOTIDE SEQUENCE [LARGE SCALE GENOMIC DNA]</scope>
    <source>
        <strain evidence="3">CECT 20119</strain>
    </source>
</reference>
<dbReference type="EMBL" id="ML992503">
    <property type="protein sequence ID" value="KAF2226070.1"/>
    <property type="molecule type" value="Genomic_DNA"/>
</dbReference>
<keyword evidence="1" id="KW-0812">Transmembrane</keyword>
<keyword evidence="1" id="KW-0472">Membrane</keyword>
<proteinExistence type="predicted"/>
<keyword evidence="3" id="KW-1185">Reference proteome</keyword>
<organism evidence="2 3">
    <name type="scientific">Elsinoe ampelina</name>
    <dbReference type="NCBI Taxonomy" id="302913"/>
    <lineage>
        <taxon>Eukaryota</taxon>
        <taxon>Fungi</taxon>
        <taxon>Dikarya</taxon>
        <taxon>Ascomycota</taxon>
        <taxon>Pezizomycotina</taxon>
        <taxon>Dothideomycetes</taxon>
        <taxon>Dothideomycetidae</taxon>
        <taxon>Myriangiales</taxon>
        <taxon>Elsinoaceae</taxon>
        <taxon>Elsinoe</taxon>
    </lineage>
</organism>